<reference evidence="1 2" key="1">
    <citation type="submission" date="2014-09" db="EMBL/GenBank/DDBJ databases">
        <title>Draft genome sequence of Streptomyces natalensis ATCC 27448, producer of the antifungal pimaricin.</title>
        <authorList>
            <person name="Mendes M.V."/>
            <person name="Beites T."/>
            <person name="Pires S."/>
            <person name="Santos C.L."/>
            <person name="Moradas-Ferreira P."/>
        </authorList>
    </citation>
    <scope>NUCLEOTIDE SEQUENCE [LARGE SCALE GENOMIC DNA]</scope>
    <source>
        <strain evidence="1 2">ATCC 27448</strain>
    </source>
</reference>
<organism evidence="1 2">
    <name type="scientific">Streptomyces natalensis ATCC 27448</name>
    <dbReference type="NCBI Taxonomy" id="1240678"/>
    <lineage>
        <taxon>Bacteria</taxon>
        <taxon>Bacillati</taxon>
        <taxon>Actinomycetota</taxon>
        <taxon>Actinomycetes</taxon>
        <taxon>Kitasatosporales</taxon>
        <taxon>Streptomycetaceae</taxon>
        <taxon>Streptomyces</taxon>
    </lineage>
</organism>
<dbReference type="Proteomes" id="UP000032458">
    <property type="component" value="Unassembled WGS sequence"/>
</dbReference>
<dbReference type="Gene3D" id="3.50.50.60">
    <property type="entry name" value="FAD/NAD(P)-binding domain"/>
    <property type="match status" value="1"/>
</dbReference>
<dbReference type="PATRIC" id="fig|1240678.4.peg.4297"/>
<evidence type="ECO:0008006" key="3">
    <source>
        <dbReference type="Google" id="ProtNLM"/>
    </source>
</evidence>
<dbReference type="RefSeq" id="WP_030068151.1">
    <property type="nucleotide sequence ID" value="NZ_JRKI01000028.1"/>
</dbReference>
<accession>A0A0D7CJM0</accession>
<evidence type="ECO:0000313" key="1">
    <source>
        <dbReference type="EMBL" id="KIZ16398.1"/>
    </source>
</evidence>
<name>A0A0D7CJM0_9ACTN</name>
<comment type="caution">
    <text evidence="1">The sequence shown here is derived from an EMBL/GenBank/DDBJ whole genome shotgun (WGS) entry which is preliminary data.</text>
</comment>
<dbReference type="AlphaFoldDB" id="A0A0D7CJM0"/>
<dbReference type="InterPro" id="IPR036188">
    <property type="entry name" value="FAD/NAD-bd_sf"/>
</dbReference>
<sequence length="87" mass="9031">MPNAGRVSNSRFAGEGANLALLKGAELGRALVAHPGDAEAALAAREQALFFRSQGSAAGSAASMELMFGSDAMQRLHDQFASHQTDN</sequence>
<evidence type="ECO:0000313" key="2">
    <source>
        <dbReference type="Proteomes" id="UP000032458"/>
    </source>
</evidence>
<proteinExistence type="predicted"/>
<protein>
    <recommendedName>
        <fullName evidence="3">FAD-binding domain-containing protein</fullName>
    </recommendedName>
</protein>
<keyword evidence="2" id="KW-1185">Reference proteome</keyword>
<dbReference type="EMBL" id="JRKI01000028">
    <property type="protein sequence ID" value="KIZ16398.1"/>
    <property type="molecule type" value="Genomic_DNA"/>
</dbReference>
<gene>
    <name evidence="1" type="ORF">SNA_20340</name>
</gene>